<evidence type="ECO:0000313" key="1">
    <source>
        <dbReference type="EMBL" id="KAG1791260.1"/>
    </source>
</evidence>
<name>A0A9P7DFX5_9AGAM</name>
<protein>
    <recommendedName>
        <fullName evidence="3">Endonuclease/exonuclease/phosphatase domain-containing protein</fullName>
    </recommendedName>
</protein>
<dbReference type="EMBL" id="JABBWE010000044">
    <property type="protein sequence ID" value="KAG1791260.1"/>
    <property type="molecule type" value="Genomic_DNA"/>
</dbReference>
<dbReference type="GeneID" id="64591924"/>
<dbReference type="RefSeq" id="XP_041158145.1">
    <property type="nucleotide sequence ID" value="XM_041298160.1"/>
</dbReference>
<organism evidence="1 2">
    <name type="scientific">Suillus plorans</name>
    <dbReference type="NCBI Taxonomy" id="116603"/>
    <lineage>
        <taxon>Eukaryota</taxon>
        <taxon>Fungi</taxon>
        <taxon>Dikarya</taxon>
        <taxon>Basidiomycota</taxon>
        <taxon>Agaricomycotina</taxon>
        <taxon>Agaricomycetes</taxon>
        <taxon>Agaricomycetidae</taxon>
        <taxon>Boletales</taxon>
        <taxon>Suillineae</taxon>
        <taxon>Suillaceae</taxon>
        <taxon>Suillus</taxon>
    </lineage>
</organism>
<sequence>MAAQASLLNNPNASKWDIILIQEPHINFLRNTSANHHWHVIYPTQHYTHLRQRTRAITLISTRLDTNLWKQIPLPSSDITLLQLSGPYGKCTIFNIY</sequence>
<dbReference type="SUPFAM" id="SSF56219">
    <property type="entry name" value="DNase I-like"/>
    <property type="match status" value="1"/>
</dbReference>
<accession>A0A9P7DFX5</accession>
<comment type="caution">
    <text evidence="1">The sequence shown here is derived from an EMBL/GenBank/DDBJ whole genome shotgun (WGS) entry which is preliminary data.</text>
</comment>
<feature type="non-terminal residue" evidence="1">
    <location>
        <position position="97"/>
    </location>
</feature>
<evidence type="ECO:0000313" key="2">
    <source>
        <dbReference type="Proteomes" id="UP000719766"/>
    </source>
</evidence>
<dbReference type="OrthoDB" id="2840473at2759"/>
<dbReference type="Gene3D" id="3.60.10.10">
    <property type="entry name" value="Endonuclease/exonuclease/phosphatase"/>
    <property type="match status" value="1"/>
</dbReference>
<gene>
    <name evidence="1" type="ORF">HD556DRAFT_1241061</name>
</gene>
<dbReference type="AlphaFoldDB" id="A0A9P7DFX5"/>
<proteinExistence type="predicted"/>
<dbReference type="Proteomes" id="UP000719766">
    <property type="component" value="Unassembled WGS sequence"/>
</dbReference>
<reference evidence="1" key="1">
    <citation type="journal article" date="2020" name="New Phytol.">
        <title>Comparative genomics reveals dynamic genome evolution in host specialist ectomycorrhizal fungi.</title>
        <authorList>
            <person name="Lofgren L.A."/>
            <person name="Nguyen N.H."/>
            <person name="Vilgalys R."/>
            <person name="Ruytinx J."/>
            <person name="Liao H.L."/>
            <person name="Branco S."/>
            <person name="Kuo A."/>
            <person name="LaButti K."/>
            <person name="Lipzen A."/>
            <person name="Andreopoulos W."/>
            <person name="Pangilinan J."/>
            <person name="Riley R."/>
            <person name="Hundley H."/>
            <person name="Na H."/>
            <person name="Barry K."/>
            <person name="Grigoriev I.V."/>
            <person name="Stajich J.E."/>
            <person name="Kennedy P.G."/>
        </authorList>
    </citation>
    <scope>NUCLEOTIDE SEQUENCE</scope>
    <source>
        <strain evidence="1">S12</strain>
    </source>
</reference>
<dbReference type="InterPro" id="IPR036691">
    <property type="entry name" value="Endo/exonu/phosph_ase_sf"/>
</dbReference>
<keyword evidence="2" id="KW-1185">Reference proteome</keyword>
<evidence type="ECO:0008006" key="3">
    <source>
        <dbReference type="Google" id="ProtNLM"/>
    </source>
</evidence>